<protein>
    <recommendedName>
        <fullName evidence="3">VWFC domain-containing protein</fullName>
    </recommendedName>
</protein>
<evidence type="ECO:0000256" key="1">
    <source>
        <dbReference type="ARBA" id="ARBA00022729"/>
    </source>
</evidence>
<dbReference type="AlphaFoldDB" id="T1GT22"/>
<dbReference type="InterPro" id="IPR050941">
    <property type="entry name" value="CCN"/>
</dbReference>
<name>T1GT22_MEGSC</name>
<evidence type="ECO:0000259" key="3">
    <source>
        <dbReference type="PROSITE" id="PS50184"/>
    </source>
</evidence>
<dbReference type="PANTHER" id="PTHR11348">
    <property type="entry name" value="CONNECTIVE TISSUE GROWTH FACTOR-RELATED"/>
    <property type="match status" value="1"/>
</dbReference>
<dbReference type="InterPro" id="IPR001007">
    <property type="entry name" value="VWF_dom"/>
</dbReference>
<dbReference type="HOGENOM" id="CLU_1736039_0_0_1"/>
<dbReference type="EnsemblMetazoa" id="MESCA006842-RA">
    <property type="protein sequence ID" value="MESCA006842-PA"/>
    <property type="gene ID" value="MESCA006842"/>
</dbReference>
<sequence>MRCVNNGTCEFKGQMFDNWSEIPTNLTGCDQHCYCESGNVECRPACPPVLALPPPTLPCHPAQARLVPIPEDECCKHWACVQPADGDKDIGPIVNNEQPNKTKENTVGEEEDAAGVFYPTFDGKPVKEKGEKEKPSKKPGKGQLDINDIKY</sequence>
<dbReference type="GO" id="GO:0005178">
    <property type="term" value="F:integrin binding"/>
    <property type="evidence" value="ECO:0007669"/>
    <property type="project" value="TreeGrafter"/>
</dbReference>
<keyword evidence="1" id="KW-0732">Signal</keyword>
<dbReference type="GO" id="GO:0045597">
    <property type="term" value="P:positive regulation of cell differentiation"/>
    <property type="evidence" value="ECO:0007669"/>
    <property type="project" value="TreeGrafter"/>
</dbReference>
<accession>T1GT22</accession>
<dbReference type="STRING" id="36166.T1GT22"/>
<proteinExistence type="predicted"/>
<keyword evidence="5" id="KW-1185">Reference proteome</keyword>
<dbReference type="GO" id="GO:0005615">
    <property type="term" value="C:extracellular space"/>
    <property type="evidence" value="ECO:0007669"/>
    <property type="project" value="TreeGrafter"/>
</dbReference>
<reference evidence="5" key="1">
    <citation type="submission" date="2013-02" db="EMBL/GenBank/DDBJ databases">
        <authorList>
            <person name="Hughes D."/>
        </authorList>
    </citation>
    <scope>NUCLEOTIDE SEQUENCE</scope>
    <source>
        <strain>Durham</strain>
        <strain evidence="5">NC isolate 2 -- Noor lab</strain>
    </source>
</reference>
<organism evidence="4 5">
    <name type="scientific">Megaselia scalaris</name>
    <name type="common">Humpbacked fly</name>
    <name type="synonym">Phora scalaris</name>
    <dbReference type="NCBI Taxonomy" id="36166"/>
    <lineage>
        <taxon>Eukaryota</taxon>
        <taxon>Metazoa</taxon>
        <taxon>Ecdysozoa</taxon>
        <taxon>Arthropoda</taxon>
        <taxon>Hexapoda</taxon>
        <taxon>Insecta</taxon>
        <taxon>Pterygota</taxon>
        <taxon>Neoptera</taxon>
        <taxon>Endopterygota</taxon>
        <taxon>Diptera</taxon>
        <taxon>Brachycera</taxon>
        <taxon>Muscomorpha</taxon>
        <taxon>Platypezoidea</taxon>
        <taxon>Phoridae</taxon>
        <taxon>Megaseliini</taxon>
        <taxon>Megaselia</taxon>
    </lineage>
</organism>
<evidence type="ECO:0000313" key="4">
    <source>
        <dbReference type="EnsemblMetazoa" id="MESCA006842-PA"/>
    </source>
</evidence>
<evidence type="ECO:0000256" key="2">
    <source>
        <dbReference type="SAM" id="MobiDB-lite"/>
    </source>
</evidence>
<dbReference type="GO" id="GO:0007155">
    <property type="term" value="P:cell adhesion"/>
    <property type="evidence" value="ECO:0007669"/>
    <property type="project" value="TreeGrafter"/>
</dbReference>
<feature type="compositionally biased region" description="Basic and acidic residues" evidence="2">
    <location>
        <begin position="124"/>
        <end position="136"/>
    </location>
</feature>
<dbReference type="PANTHER" id="PTHR11348:SF34">
    <property type="entry name" value="EPIDERMAL CELL SURFACE RECEPTOR-RELATED"/>
    <property type="match status" value="1"/>
</dbReference>
<reference evidence="4" key="2">
    <citation type="submission" date="2015-06" db="UniProtKB">
        <authorList>
            <consortium name="EnsemblMetazoa"/>
        </authorList>
    </citation>
    <scope>IDENTIFICATION</scope>
</reference>
<feature type="domain" description="VWFC" evidence="3">
    <location>
        <begin position="7"/>
        <end position="81"/>
    </location>
</feature>
<evidence type="ECO:0000313" key="5">
    <source>
        <dbReference type="Proteomes" id="UP000015102"/>
    </source>
</evidence>
<dbReference type="PROSITE" id="PS50184">
    <property type="entry name" value="VWFC_2"/>
    <property type="match status" value="1"/>
</dbReference>
<feature type="region of interest" description="Disordered" evidence="2">
    <location>
        <begin position="88"/>
        <end position="151"/>
    </location>
</feature>
<dbReference type="EMBL" id="CAQQ02036843">
    <property type="status" value="NOT_ANNOTATED_CDS"/>
    <property type="molecule type" value="Genomic_DNA"/>
</dbReference>
<dbReference type="Proteomes" id="UP000015102">
    <property type="component" value="Unassembled WGS sequence"/>
</dbReference>